<name>A0AAW0APR3_9AGAR</name>
<dbReference type="InterPro" id="IPR002347">
    <property type="entry name" value="SDR_fam"/>
</dbReference>
<dbReference type="InterPro" id="IPR051911">
    <property type="entry name" value="SDR_oxidoreductase"/>
</dbReference>
<organism evidence="3 4">
    <name type="scientific">Favolaschia claudopus</name>
    <dbReference type="NCBI Taxonomy" id="2862362"/>
    <lineage>
        <taxon>Eukaryota</taxon>
        <taxon>Fungi</taxon>
        <taxon>Dikarya</taxon>
        <taxon>Basidiomycota</taxon>
        <taxon>Agaricomycotina</taxon>
        <taxon>Agaricomycetes</taxon>
        <taxon>Agaricomycetidae</taxon>
        <taxon>Agaricales</taxon>
        <taxon>Marasmiineae</taxon>
        <taxon>Mycenaceae</taxon>
        <taxon>Favolaschia</taxon>
    </lineage>
</organism>
<dbReference type="PRINTS" id="PR00081">
    <property type="entry name" value="GDHRDH"/>
</dbReference>
<dbReference type="GO" id="GO:0016491">
    <property type="term" value="F:oxidoreductase activity"/>
    <property type="evidence" value="ECO:0007669"/>
    <property type="project" value="UniProtKB-KW"/>
</dbReference>
<comment type="similarity">
    <text evidence="1">Belongs to the short-chain dehydrogenases/reductases (SDR) family.</text>
</comment>
<dbReference type="Proteomes" id="UP001362999">
    <property type="component" value="Unassembled WGS sequence"/>
</dbReference>
<accession>A0AAW0APR3</accession>
<dbReference type="SUPFAM" id="SSF51735">
    <property type="entry name" value="NAD(P)-binding Rossmann-fold domains"/>
    <property type="match status" value="1"/>
</dbReference>
<comment type="caution">
    <text evidence="3">The sequence shown here is derived from an EMBL/GenBank/DDBJ whole genome shotgun (WGS) entry which is preliminary data.</text>
</comment>
<dbReference type="PANTHER" id="PTHR43976">
    <property type="entry name" value="SHORT CHAIN DEHYDROGENASE"/>
    <property type="match status" value="1"/>
</dbReference>
<dbReference type="Gene3D" id="3.40.50.720">
    <property type="entry name" value="NAD(P)-binding Rossmann-like Domain"/>
    <property type="match status" value="1"/>
</dbReference>
<dbReference type="InterPro" id="IPR036291">
    <property type="entry name" value="NAD(P)-bd_dom_sf"/>
</dbReference>
<dbReference type="EMBL" id="JAWWNJ010000054">
    <property type="protein sequence ID" value="KAK7015312.1"/>
    <property type="molecule type" value="Genomic_DNA"/>
</dbReference>
<gene>
    <name evidence="3" type="ORF">R3P38DRAFT_2996818</name>
</gene>
<evidence type="ECO:0000313" key="3">
    <source>
        <dbReference type="EMBL" id="KAK7015312.1"/>
    </source>
</evidence>
<keyword evidence="4" id="KW-1185">Reference proteome</keyword>
<evidence type="ECO:0000313" key="4">
    <source>
        <dbReference type="Proteomes" id="UP001362999"/>
    </source>
</evidence>
<dbReference type="Pfam" id="PF00106">
    <property type="entry name" value="adh_short"/>
    <property type="match status" value="1"/>
</dbReference>
<proteinExistence type="inferred from homology"/>
<dbReference type="PANTHER" id="PTHR43976:SF16">
    <property type="entry name" value="SHORT-CHAIN DEHYDROGENASE_REDUCTASE FAMILY PROTEIN"/>
    <property type="match status" value="1"/>
</dbReference>
<keyword evidence="2" id="KW-0560">Oxidoreductase</keyword>
<evidence type="ECO:0000256" key="1">
    <source>
        <dbReference type="ARBA" id="ARBA00006484"/>
    </source>
</evidence>
<reference evidence="3 4" key="1">
    <citation type="journal article" date="2024" name="J Genomics">
        <title>Draft genome sequencing and assembly of Favolaschia claudopus CIRM-BRFM 2984 isolated from oak limbs.</title>
        <authorList>
            <person name="Navarro D."/>
            <person name="Drula E."/>
            <person name="Chaduli D."/>
            <person name="Cazenave R."/>
            <person name="Ahrendt S."/>
            <person name="Wang J."/>
            <person name="Lipzen A."/>
            <person name="Daum C."/>
            <person name="Barry K."/>
            <person name="Grigoriev I.V."/>
            <person name="Favel A."/>
            <person name="Rosso M.N."/>
            <person name="Martin F."/>
        </authorList>
    </citation>
    <scope>NUCLEOTIDE SEQUENCE [LARGE SCALE GENOMIC DNA]</scope>
    <source>
        <strain evidence="3 4">CIRM-BRFM 2984</strain>
    </source>
</reference>
<sequence>MTSRVWFITGASSGFGLYMAEKALENGEKVIATLRKPEVLSDLVNDDLEKKTQNKQLLVLKVDVTIKEEVKAAFVTAKQTFGRIDVVFNNAGYGIISEVEGISDANARNLFEVNFWGSFNVTKEALQYFRQNDPIGGLLINMSSMFGVDAPPGAGFYAATCVICSILFDFLFIPIHFALANLVMIFCPGWFKTNMTLVNAVVEDVHPEYAGKSNLGSMQLGVGLIRGDSPLLKDARKLINKFWDLSKLENPPYRIAFGDDAKAAFSARWTAIKSDLETSEEWSKDLAFD</sequence>
<protein>
    <submittedName>
        <fullName evidence="3">NAD(P)-binding protein</fullName>
    </submittedName>
</protein>
<evidence type="ECO:0000256" key="2">
    <source>
        <dbReference type="ARBA" id="ARBA00023002"/>
    </source>
</evidence>
<dbReference type="AlphaFoldDB" id="A0AAW0APR3"/>